<dbReference type="GO" id="GO:0005739">
    <property type="term" value="C:mitochondrion"/>
    <property type="evidence" value="ECO:0007669"/>
    <property type="project" value="TreeGrafter"/>
</dbReference>
<evidence type="ECO:0000256" key="1">
    <source>
        <dbReference type="ARBA" id="ARBA00001974"/>
    </source>
</evidence>
<dbReference type="PROSITE" id="PS51324">
    <property type="entry name" value="ERV_ALR"/>
    <property type="match status" value="1"/>
</dbReference>
<protein>
    <recommendedName>
        <fullName evidence="6">Sulfhydryl oxidase</fullName>
        <ecNumber evidence="6">1.8.3.2</ecNumber>
    </recommendedName>
</protein>
<reference evidence="9" key="1">
    <citation type="submission" date="2021-12" db="EMBL/GenBank/DDBJ databases">
        <title>Prjna785345.</title>
        <authorList>
            <person name="Rujirawat T."/>
            <person name="Krajaejun T."/>
        </authorList>
    </citation>
    <scope>NUCLEOTIDE SEQUENCE</scope>
    <source>
        <strain evidence="9">Pi057C3</strain>
    </source>
</reference>
<dbReference type="AlphaFoldDB" id="A0AAD5MHT2"/>
<dbReference type="GO" id="GO:0050660">
    <property type="term" value="F:flavin adenine dinucleotide binding"/>
    <property type="evidence" value="ECO:0007669"/>
    <property type="project" value="TreeGrafter"/>
</dbReference>
<gene>
    <name evidence="9" type="ORF">P43SY_003084</name>
</gene>
<evidence type="ECO:0000256" key="4">
    <source>
        <dbReference type="ARBA" id="ARBA00023002"/>
    </source>
</evidence>
<dbReference type="InterPro" id="IPR036774">
    <property type="entry name" value="ERV/ALR_sulphydryl_oxid_sf"/>
</dbReference>
<dbReference type="PANTHER" id="PTHR12645:SF0">
    <property type="entry name" value="FAD-LINKED SULFHYDRYL OXIDASE ALR"/>
    <property type="match status" value="1"/>
</dbReference>
<evidence type="ECO:0000256" key="7">
    <source>
        <dbReference type="SAM" id="MobiDB-lite"/>
    </source>
</evidence>
<name>A0AAD5MHT2_PYTIN</name>
<evidence type="ECO:0000256" key="2">
    <source>
        <dbReference type="ARBA" id="ARBA00022630"/>
    </source>
</evidence>
<dbReference type="SUPFAM" id="SSF69000">
    <property type="entry name" value="FAD-dependent thiol oxidase"/>
    <property type="match status" value="1"/>
</dbReference>
<dbReference type="GO" id="GO:0016971">
    <property type="term" value="F:flavin-dependent sulfhydryl oxidase activity"/>
    <property type="evidence" value="ECO:0007669"/>
    <property type="project" value="InterPro"/>
</dbReference>
<dbReference type="InterPro" id="IPR039799">
    <property type="entry name" value="ALR/ERV"/>
</dbReference>
<evidence type="ECO:0000313" key="10">
    <source>
        <dbReference type="Proteomes" id="UP001209570"/>
    </source>
</evidence>
<proteinExistence type="predicted"/>
<evidence type="ECO:0000256" key="6">
    <source>
        <dbReference type="RuleBase" id="RU371123"/>
    </source>
</evidence>
<comment type="caution">
    <text evidence="9">The sequence shown here is derived from an EMBL/GenBank/DDBJ whole genome shotgun (WGS) entry which is preliminary data.</text>
</comment>
<keyword evidence="5" id="KW-1015">Disulfide bond</keyword>
<keyword evidence="3 6" id="KW-0274">FAD</keyword>
<evidence type="ECO:0000256" key="3">
    <source>
        <dbReference type="ARBA" id="ARBA00022827"/>
    </source>
</evidence>
<evidence type="ECO:0000313" key="9">
    <source>
        <dbReference type="EMBL" id="KAJ0408358.1"/>
    </source>
</evidence>
<comment type="catalytic activity">
    <reaction evidence="6">
        <text>2 R'C(R)SH + O2 = R'C(R)S-S(R)CR' + H2O2</text>
        <dbReference type="Rhea" id="RHEA:17357"/>
        <dbReference type="ChEBI" id="CHEBI:15379"/>
        <dbReference type="ChEBI" id="CHEBI:16240"/>
        <dbReference type="ChEBI" id="CHEBI:16520"/>
        <dbReference type="ChEBI" id="CHEBI:17412"/>
        <dbReference type="EC" id="1.8.3.2"/>
    </reaction>
</comment>
<evidence type="ECO:0000259" key="8">
    <source>
        <dbReference type="PROSITE" id="PS51324"/>
    </source>
</evidence>
<dbReference type="Gene3D" id="1.20.120.310">
    <property type="entry name" value="ERV/ALR sulfhydryl oxidase domain"/>
    <property type="match status" value="1"/>
</dbReference>
<dbReference type="EMBL" id="JAKCXM010000012">
    <property type="protein sequence ID" value="KAJ0408358.1"/>
    <property type="molecule type" value="Genomic_DNA"/>
</dbReference>
<dbReference type="Pfam" id="PF04777">
    <property type="entry name" value="Evr1_Alr"/>
    <property type="match status" value="1"/>
</dbReference>
<keyword evidence="10" id="KW-1185">Reference proteome</keyword>
<comment type="cofactor">
    <cofactor evidence="1 6">
        <name>FAD</name>
        <dbReference type="ChEBI" id="CHEBI:57692"/>
    </cofactor>
</comment>
<organism evidence="9 10">
    <name type="scientific">Pythium insidiosum</name>
    <name type="common">Pythiosis disease agent</name>
    <dbReference type="NCBI Taxonomy" id="114742"/>
    <lineage>
        <taxon>Eukaryota</taxon>
        <taxon>Sar</taxon>
        <taxon>Stramenopiles</taxon>
        <taxon>Oomycota</taxon>
        <taxon>Peronosporomycetes</taxon>
        <taxon>Pythiales</taxon>
        <taxon>Pythiaceae</taxon>
        <taxon>Pythium</taxon>
    </lineage>
</organism>
<feature type="region of interest" description="Disordered" evidence="7">
    <location>
        <begin position="26"/>
        <end position="55"/>
    </location>
</feature>
<dbReference type="Proteomes" id="UP001209570">
    <property type="component" value="Unassembled WGS sequence"/>
</dbReference>
<dbReference type="EC" id="1.8.3.2" evidence="6"/>
<evidence type="ECO:0000256" key="5">
    <source>
        <dbReference type="ARBA" id="ARBA00023157"/>
    </source>
</evidence>
<sequence>MSDVKSDPNCAEPACKSKVDMFKSFMGGGGAKKTRPNANAAAKTSPTPTPTPPADCPLGREELGNATWGLLHSMGAYFPENPSPEYQAKARTFVEALALMYPCVHCADDFQHEIAKSPPRVESRSSFSLWLCEQHNLVNKKIHKPLFECTMEKLDERWRKGRPACWGEDADPEATPSTLGQDD</sequence>
<feature type="domain" description="ERV/ALR sulfhydryl oxidase" evidence="8">
    <location>
        <begin position="56"/>
        <end position="158"/>
    </location>
</feature>
<dbReference type="InterPro" id="IPR017905">
    <property type="entry name" value="ERV/ALR_sulphydryl_oxidase"/>
</dbReference>
<feature type="compositionally biased region" description="Low complexity" evidence="7">
    <location>
        <begin position="36"/>
        <end position="46"/>
    </location>
</feature>
<accession>A0AAD5MHT2</accession>
<keyword evidence="4 6" id="KW-0560">Oxidoreductase</keyword>
<feature type="region of interest" description="Disordered" evidence="7">
    <location>
        <begin position="163"/>
        <end position="183"/>
    </location>
</feature>
<dbReference type="PANTHER" id="PTHR12645">
    <property type="entry name" value="ALR/ERV"/>
    <property type="match status" value="1"/>
</dbReference>
<keyword evidence="2 6" id="KW-0285">Flavoprotein</keyword>